<feature type="transmembrane region" description="Helical" evidence="1">
    <location>
        <begin position="231"/>
        <end position="251"/>
    </location>
</feature>
<dbReference type="EMBL" id="GG745592">
    <property type="protein sequence ID" value="EFD92465.1"/>
    <property type="molecule type" value="Genomic_DNA"/>
</dbReference>
<feature type="non-terminal residue" evidence="2">
    <location>
        <position position="280"/>
    </location>
</feature>
<gene>
    <name evidence="2" type="ORF">BJBARM5_1100</name>
</gene>
<dbReference type="AlphaFoldDB" id="D6GWE9"/>
<sequence length="280" mass="31799">MNDPSVAFLLPSFNGQKSVQRQSFLDALNDTVKETSFVILDSVEDEEKWPKLNIIKIQHSKHFVDNFKTGLSAALNIGADRIVTFESYSMENSDWFVDYLNGGNIIESSIRNFREMVVTELSNILSFGNAYNNFSFNRIFTREAAELLVNSKLNGKTFLVESINLLNSKEIHTTEIIRKDYGKDRKKINLADMAESIIRSFNKTSINYSIISSLSYMVNITMVYMSLSLGFFYPIAVLVGGELSGLSNFIMNEKFNFKNKGFLSSAYRFGKFNVFVLSVV</sequence>
<evidence type="ECO:0000313" key="2">
    <source>
        <dbReference type="EMBL" id="EFD92465.1"/>
    </source>
</evidence>
<accession>D6GWE9</accession>
<reference evidence="2 3" key="1">
    <citation type="journal article" date="2010" name="Proc. Natl. Acad. Sci. U.S.A.">
        <title>Enigmatic, ultrasmall, uncultivated Archaea.</title>
        <authorList>
            <person name="Baker B.J."/>
            <person name="Comolli L.R."/>
            <person name="Dick G.J."/>
            <person name="Hauser L.J."/>
            <person name="Hyatt D."/>
            <person name="Dill B.D."/>
            <person name="Land M.L."/>
            <person name="Verberkmoes N.C."/>
            <person name="Hettich R.L."/>
            <person name="Banfield J.F."/>
        </authorList>
    </citation>
    <scope>NUCLEOTIDE SEQUENCE [LARGE SCALE GENOMIC DNA]</scope>
</reference>
<proteinExistence type="predicted"/>
<keyword evidence="1" id="KW-1133">Transmembrane helix</keyword>
<organism evidence="2 3">
    <name type="scientific">Candidatus Parvarchaeum acidophilus ARMAN-5</name>
    <dbReference type="NCBI Taxonomy" id="662762"/>
    <lineage>
        <taxon>Archaea</taxon>
        <taxon>Candidatus Parvarchaeota</taxon>
        <taxon>Candidatus Parvarchaeum</taxon>
    </lineage>
</organism>
<evidence type="ECO:0000313" key="3">
    <source>
        <dbReference type="Proteomes" id="UP000009376"/>
    </source>
</evidence>
<keyword evidence="1" id="KW-0812">Transmembrane</keyword>
<dbReference type="Proteomes" id="UP000009376">
    <property type="component" value="Unassembled WGS sequence"/>
</dbReference>
<keyword evidence="1" id="KW-0472">Membrane</keyword>
<name>D6GWE9_PARA5</name>
<evidence type="ECO:0000256" key="1">
    <source>
        <dbReference type="SAM" id="Phobius"/>
    </source>
</evidence>
<protein>
    <submittedName>
        <fullName evidence="2">Uncharacterized protein</fullName>
    </submittedName>
</protein>